<comment type="subcellular location">
    <subcellularLocation>
        <location evidence="1">Cell membrane</location>
        <topology evidence="1">Multi-pass membrane protein</topology>
    </subcellularLocation>
</comment>
<proteinExistence type="inferred from homology"/>
<evidence type="ECO:0000256" key="8">
    <source>
        <dbReference type="SAM" id="Phobius"/>
    </source>
</evidence>
<dbReference type="Pfam" id="PF01032">
    <property type="entry name" value="FecCD"/>
    <property type="match status" value="2"/>
</dbReference>
<feature type="transmembrane region" description="Helical" evidence="8">
    <location>
        <begin position="20"/>
        <end position="45"/>
    </location>
</feature>
<feature type="transmembrane region" description="Helical" evidence="8">
    <location>
        <begin position="432"/>
        <end position="451"/>
    </location>
</feature>
<gene>
    <name evidence="9" type="ORF">SAJA_03450</name>
</gene>
<evidence type="ECO:0000313" key="9">
    <source>
        <dbReference type="EMBL" id="ROO31149.1"/>
    </source>
</evidence>
<keyword evidence="6 8" id="KW-1133">Transmembrane helix</keyword>
<feature type="transmembrane region" description="Helical" evidence="8">
    <location>
        <begin position="285"/>
        <end position="303"/>
    </location>
</feature>
<feature type="transmembrane region" description="Helical" evidence="8">
    <location>
        <begin position="309"/>
        <end position="332"/>
    </location>
</feature>
<feature type="transmembrane region" description="Helical" evidence="8">
    <location>
        <begin position="65"/>
        <end position="86"/>
    </location>
</feature>
<evidence type="ECO:0000256" key="1">
    <source>
        <dbReference type="ARBA" id="ARBA00004651"/>
    </source>
</evidence>
<feature type="transmembrane region" description="Helical" evidence="8">
    <location>
        <begin position="488"/>
        <end position="506"/>
    </location>
</feature>
<keyword evidence="5 8" id="KW-0812">Transmembrane</keyword>
<dbReference type="GO" id="GO:0033214">
    <property type="term" value="P:siderophore-iron import into cell"/>
    <property type="evidence" value="ECO:0007669"/>
    <property type="project" value="TreeGrafter"/>
</dbReference>
<protein>
    <submittedName>
        <fullName evidence="9">Iron ABC transporter</fullName>
    </submittedName>
</protein>
<evidence type="ECO:0000256" key="2">
    <source>
        <dbReference type="ARBA" id="ARBA00007935"/>
    </source>
</evidence>
<dbReference type="InterPro" id="IPR000522">
    <property type="entry name" value="ABC_transptr_permease_BtuC"/>
</dbReference>
<feature type="transmembrane region" description="Helical" evidence="8">
    <location>
        <begin position="127"/>
        <end position="145"/>
    </location>
</feature>
<dbReference type="NCBIfam" id="NF007866">
    <property type="entry name" value="PRK10577.1-2"/>
    <property type="match status" value="1"/>
</dbReference>
<feature type="transmembrane region" description="Helical" evidence="8">
    <location>
        <begin position="360"/>
        <end position="380"/>
    </location>
</feature>
<feature type="transmembrane region" description="Helical" evidence="8">
    <location>
        <begin position="642"/>
        <end position="662"/>
    </location>
</feature>
<feature type="transmembrane region" description="Helical" evidence="8">
    <location>
        <begin position="152"/>
        <end position="175"/>
    </location>
</feature>
<evidence type="ECO:0000256" key="4">
    <source>
        <dbReference type="ARBA" id="ARBA00022475"/>
    </source>
</evidence>
<dbReference type="GO" id="GO:0005886">
    <property type="term" value="C:plasma membrane"/>
    <property type="evidence" value="ECO:0007669"/>
    <property type="project" value="UniProtKB-SubCell"/>
</dbReference>
<name>A0A423PZN0_9GAMM</name>
<evidence type="ECO:0000256" key="6">
    <source>
        <dbReference type="ARBA" id="ARBA00022989"/>
    </source>
</evidence>
<evidence type="ECO:0000313" key="10">
    <source>
        <dbReference type="Proteomes" id="UP000285310"/>
    </source>
</evidence>
<evidence type="ECO:0000256" key="3">
    <source>
        <dbReference type="ARBA" id="ARBA00022448"/>
    </source>
</evidence>
<dbReference type="PANTHER" id="PTHR30472:SF37">
    <property type="entry name" value="FE(3+) DICITRATE TRANSPORT SYSTEM PERMEASE PROTEIN FECD-RELATED"/>
    <property type="match status" value="1"/>
</dbReference>
<dbReference type="Gene3D" id="1.10.3470.10">
    <property type="entry name" value="ABC transporter involved in vitamin B12 uptake, BtuC"/>
    <property type="match status" value="2"/>
</dbReference>
<organism evidence="9 10">
    <name type="scientific">Salinisphaera japonica YTM-1</name>
    <dbReference type="NCBI Taxonomy" id="1209778"/>
    <lineage>
        <taxon>Bacteria</taxon>
        <taxon>Pseudomonadati</taxon>
        <taxon>Pseudomonadota</taxon>
        <taxon>Gammaproteobacteria</taxon>
        <taxon>Salinisphaerales</taxon>
        <taxon>Salinisphaeraceae</taxon>
        <taxon>Salinisphaera</taxon>
    </lineage>
</organism>
<evidence type="ECO:0000256" key="5">
    <source>
        <dbReference type="ARBA" id="ARBA00022692"/>
    </source>
</evidence>
<evidence type="ECO:0000256" key="7">
    <source>
        <dbReference type="ARBA" id="ARBA00023136"/>
    </source>
</evidence>
<feature type="transmembrane region" description="Helical" evidence="8">
    <location>
        <begin position="577"/>
        <end position="603"/>
    </location>
</feature>
<feature type="transmembrane region" description="Helical" evidence="8">
    <location>
        <begin position="457"/>
        <end position="476"/>
    </location>
</feature>
<keyword evidence="3" id="KW-0813">Transport</keyword>
<feature type="transmembrane region" description="Helical" evidence="8">
    <location>
        <begin position="247"/>
        <end position="273"/>
    </location>
</feature>
<feature type="transmembrane region" description="Helical" evidence="8">
    <location>
        <begin position="526"/>
        <end position="546"/>
    </location>
</feature>
<dbReference type="SUPFAM" id="SSF81345">
    <property type="entry name" value="ABC transporter involved in vitamin B12 uptake, BtuC"/>
    <property type="match status" value="2"/>
</dbReference>
<dbReference type="InParanoid" id="A0A423PZN0"/>
<dbReference type="CDD" id="cd06550">
    <property type="entry name" value="TM_ABC_iron-siderophores_like"/>
    <property type="match status" value="2"/>
</dbReference>
<keyword evidence="4" id="KW-1003">Cell membrane</keyword>
<keyword evidence="10" id="KW-1185">Reference proteome</keyword>
<comment type="caution">
    <text evidence="9">The sequence shown here is derived from an EMBL/GenBank/DDBJ whole genome shotgun (WGS) entry which is preliminary data.</text>
</comment>
<accession>A0A423PZN0</accession>
<dbReference type="InterPro" id="IPR037294">
    <property type="entry name" value="ABC_BtuC-like"/>
</dbReference>
<keyword evidence="7 8" id="KW-0472">Membrane</keyword>
<reference evidence="9 10" key="1">
    <citation type="submission" date="2013-10" db="EMBL/GenBank/DDBJ databases">
        <title>Salinisphaera japonica YTM-1 Genome Sequencing.</title>
        <authorList>
            <person name="Lai Q."/>
            <person name="Li C."/>
            <person name="Shao Z."/>
        </authorList>
    </citation>
    <scope>NUCLEOTIDE SEQUENCE [LARGE SCALE GENOMIC DNA]</scope>
    <source>
        <strain evidence="9 10">YTM-1</strain>
    </source>
</reference>
<feature type="transmembrane region" description="Helical" evidence="8">
    <location>
        <begin position="98"/>
        <end position="121"/>
    </location>
</feature>
<dbReference type="FunCoup" id="A0A423PZN0">
    <property type="interactions" value="88"/>
</dbReference>
<dbReference type="Proteomes" id="UP000285310">
    <property type="component" value="Unassembled WGS sequence"/>
</dbReference>
<dbReference type="GO" id="GO:0022857">
    <property type="term" value="F:transmembrane transporter activity"/>
    <property type="evidence" value="ECO:0007669"/>
    <property type="project" value="InterPro"/>
</dbReference>
<dbReference type="AlphaFoldDB" id="A0A423PZN0"/>
<feature type="transmembrane region" description="Helical" evidence="8">
    <location>
        <begin position="400"/>
        <end position="420"/>
    </location>
</feature>
<comment type="similarity">
    <text evidence="2">Belongs to the binding-protein-dependent transport system permease family. FecCD subfamily.</text>
</comment>
<sequence>MAERGARGVSRSGVMTPARLCGVAVLVVLGLAAAAFTSVAGGLDLHRLLAAETGDITRVLIQDSWLPRLVVALVAGAGLALAGVLMQQTLRNPLAAPTTLGVAAGAQFALLIATLFAPVLLVYGRGLIAFAGGAVSIVLVFALAWRRGLAPNVLVLAGLVVNLYFGAASLAFILFNQEKLHGLMVWGAGSLSQNNWADVLYLVPRLVVTAIGAGILVRSLALLDLDELNARNLGVSLPWLRLASLGLAVFITASVVAAVGLIGFIGLAAPAIVRLAGARTLMQRLCWAPLFGALLLAMTDLALQCLTGANATLIPTGATTAALGAPLLLWLIPRLSAARSAPRPRVSVPIARHRHPERMIGLLLAGVAVMTIIALLAGQGADGWAAPFTLPWAETGAWRLPRVLAAGVAGVLLALAGTIIQRVSGNPMASPEVLGVSAGTGLGLLTLTWFVAAPGVWAMLGAGLAGSLGALALLIVINARAQFEPEQLLLTGISIMFAFDALQRIVLAGNDPRTQAALAWISGSTYHVTLATAVAVAVVGVAAVALAWPLSRWLDILPLGAPTARAVGIHITVSRLALLGLVAVLTAAATLIVGPLSFVGLLAPHLARLAGLARARAQMGGAMAIGALLMIAADWVGREVLFPMEIPAGLVATLIGGSYFMYRLRRI</sequence>
<dbReference type="PANTHER" id="PTHR30472">
    <property type="entry name" value="FERRIC ENTEROBACTIN TRANSPORT SYSTEM PERMEASE PROTEIN"/>
    <property type="match status" value="1"/>
</dbReference>
<dbReference type="EMBL" id="AYKG01000007">
    <property type="protein sequence ID" value="ROO31149.1"/>
    <property type="molecule type" value="Genomic_DNA"/>
</dbReference>